<evidence type="ECO:0000256" key="1">
    <source>
        <dbReference type="SAM" id="MobiDB-lite"/>
    </source>
</evidence>
<dbReference type="Proteomes" id="UP001138793">
    <property type="component" value="Unassembled WGS sequence"/>
</dbReference>
<dbReference type="PROSITE" id="PS51257">
    <property type="entry name" value="PROKAR_LIPOPROTEIN"/>
    <property type="match status" value="1"/>
</dbReference>
<name>A0A9X0YUW0_9BACI</name>
<dbReference type="RefSeq" id="WP_149472732.1">
    <property type="nucleotide sequence ID" value="NZ_JAGGMB010000010.1"/>
</dbReference>
<keyword evidence="3" id="KW-1185">Reference proteome</keyword>
<proteinExistence type="predicted"/>
<accession>A0A9X0YUW0</accession>
<evidence type="ECO:0000313" key="3">
    <source>
        <dbReference type="Proteomes" id="UP001138793"/>
    </source>
</evidence>
<feature type="region of interest" description="Disordered" evidence="1">
    <location>
        <begin position="28"/>
        <end position="63"/>
    </location>
</feature>
<evidence type="ECO:0008006" key="4">
    <source>
        <dbReference type="Google" id="ProtNLM"/>
    </source>
</evidence>
<feature type="region of interest" description="Disordered" evidence="1">
    <location>
        <begin position="78"/>
        <end position="100"/>
    </location>
</feature>
<comment type="caution">
    <text evidence="2">The sequence shown here is derived from an EMBL/GenBank/DDBJ whole genome shotgun (WGS) entry which is preliminary data.</text>
</comment>
<sequence length="234" mass="25670">MKHVTKILYDNAALLVLVLLLVGCSDKEVDSGSKESSSAAVRVEATAEIEESHQVEEYSEEELLTEVDEVTTGAPIEIETASEETSNENSTITTGSEVENPLSKYSSAEIEYARVWLQLGPNQEIDELNVLHIPAGEPLNPDDDTDVSYPEGVIQLSGSRLVDGSVTYSGNGDGTINVYHVPLRWYGGFAPPDDLEKDEIIEEMENIIENTELVYIDTGTDEKIIDLIEVLSIH</sequence>
<organism evidence="2 3">
    <name type="scientific">Oceanobacillus polygoni</name>
    <dbReference type="NCBI Taxonomy" id="1235259"/>
    <lineage>
        <taxon>Bacteria</taxon>
        <taxon>Bacillati</taxon>
        <taxon>Bacillota</taxon>
        <taxon>Bacilli</taxon>
        <taxon>Bacillales</taxon>
        <taxon>Bacillaceae</taxon>
        <taxon>Oceanobacillus</taxon>
    </lineage>
</organism>
<protein>
    <recommendedName>
        <fullName evidence="4">Lipoprotein</fullName>
    </recommendedName>
</protein>
<reference evidence="2" key="1">
    <citation type="submission" date="2021-03" db="EMBL/GenBank/DDBJ databases">
        <title>Genomic Encyclopedia of Type Strains, Phase IV (KMG-IV): sequencing the most valuable type-strain genomes for metagenomic binning, comparative biology and taxonomic classification.</title>
        <authorList>
            <person name="Goeker M."/>
        </authorList>
    </citation>
    <scope>NUCLEOTIDE SEQUENCE</scope>
    <source>
        <strain evidence="2">DSM 107338</strain>
    </source>
</reference>
<evidence type="ECO:0000313" key="2">
    <source>
        <dbReference type="EMBL" id="MBP2078787.1"/>
    </source>
</evidence>
<gene>
    <name evidence="2" type="ORF">J2Z64_003055</name>
</gene>
<dbReference type="OrthoDB" id="2136654at2"/>
<dbReference type="EMBL" id="JAGGMB010000010">
    <property type="protein sequence ID" value="MBP2078787.1"/>
    <property type="molecule type" value="Genomic_DNA"/>
</dbReference>
<dbReference type="AlphaFoldDB" id="A0A9X0YUW0"/>